<evidence type="ECO:0000313" key="2">
    <source>
        <dbReference type="Proteomes" id="UP000245125"/>
    </source>
</evidence>
<dbReference type="NCBIfam" id="NF045718">
    <property type="entry name" value="two_CW_domain"/>
    <property type="match status" value="1"/>
</dbReference>
<gene>
    <name evidence="1" type="ORF">NBG4_320014</name>
</gene>
<evidence type="ECO:0000313" key="1">
    <source>
        <dbReference type="EMBL" id="SPQ00767.1"/>
    </source>
</evidence>
<organism evidence="1 2">
    <name type="scientific">Candidatus Sulfobium mesophilum</name>
    <dbReference type="NCBI Taxonomy" id="2016548"/>
    <lineage>
        <taxon>Bacteria</taxon>
        <taxon>Pseudomonadati</taxon>
        <taxon>Nitrospirota</taxon>
        <taxon>Nitrospiria</taxon>
        <taxon>Nitrospirales</taxon>
        <taxon>Nitrospiraceae</taxon>
        <taxon>Candidatus Sulfobium</taxon>
    </lineage>
</organism>
<reference evidence="2" key="1">
    <citation type="submission" date="2018-03" db="EMBL/GenBank/DDBJ databases">
        <authorList>
            <person name="Zecchin S."/>
        </authorList>
    </citation>
    <scope>NUCLEOTIDE SEQUENCE [LARGE SCALE GENOMIC DNA]</scope>
</reference>
<accession>A0A2U3QH59</accession>
<dbReference type="EMBL" id="OUUY01000078">
    <property type="protein sequence ID" value="SPQ00767.1"/>
    <property type="molecule type" value="Genomic_DNA"/>
</dbReference>
<dbReference type="Proteomes" id="UP000245125">
    <property type="component" value="Unassembled WGS sequence"/>
</dbReference>
<keyword evidence="2" id="KW-1185">Reference proteome</keyword>
<sequence>MPSRVRQLTKRKVATKECEKPVNCWQYMSCGRESGGLNADRLGVCPASTDRRLHGIHGGKNGGRACWVIAGLLTREVFGNVSKDCSKCDFYLSVKSEEGKYIWPDAFILRLLKRQKNRPKAV</sequence>
<name>A0A2U3QH59_9BACT</name>
<dbReference type="InterPro" id="IPR054687">
    <property type="entry name" value="Two-CW_dom"/>
</dbReference>
<protein>
    <submittedName>
        <fullName evidence="1">Uncharacterized protein</fullName>
    </submittedName>
</protein>
<dbReference type="AlphaFoldDB" id="A0A2U3QH59"/>
<dbReference type="OrthoDB" id="9813241at2"/>
<proteinExistence type="predicted"/>